<dbReference type="PANTHER" id="PTHR47245">
    <property type="entry name" value="PEPTIDYLPROLYL ISOMERASE"/>
    <property type="match status" value="1"/>
</dbReference>
<evidence type="ECO:0000313" key="12">
    <source>
        <dbReference type="EMBL" id="MCB8879682.1"/>
    </source>
</evidence>
<dbReference type="Pfam" id="PF13616">
    <property type="entry name" value="Rotamase_3"/>
    <property type="match status" value="1"/>
</dbReference>
<dbReference type="AlphaFoldDB" id="A0A963YYU7"/>
<dbReference type="InterPro" id="IPR046357">
    <property type="entry name" value="PPIase_dom_sf"/>
</dbReference>
<name>A0A963YYU7_9PROT</name>
<dbReference type="EMBL" id="JAESVA010000002">
    <property type="protein sequence ID" value="MCB8879682.1"/>
    <property type="molecule type" value="Genomic_DNA"/>
</dbReference>
<dbReference type="EC" id="5.2.1.8" evidence="3"/>
<feature type="compositionally biased region" description="Low complexity" evidence="9">
    <location>
        <begin position="282"/>
        <end position="301"/>
    </location>
</feature>
<proteinExistence type="inferred from homology"/>
<evidence type="ECO:0000256" key="3">
    <source>
        <dbReference type="ARBA" id="ARBA00013194"/>
    </source>
</evidence>
<dbReference type="Proteomes" id="UP000721844">
    <property type="component" value="Unassembled WGS sequence"/>
</dbReference>
<dbReference type="PANTHER" id="PTHR47245:SF2">
    <property type="entry name" value="PEPTIDYL-PROLYL CIS-TRANS ISOMERASE HP_0175-RELATED"/>
    <property type="match status" value="1"/>
</dbReference>
<gene>
    <name evidence="12" type="ORF">ACELLULO517_05515</name>
</gene>
<evidence type="ECO:0000256" key="2">
    <source>
        <dbReference type="ARBA" id="ARBA00007656"/>
    </source>
</evidence>
<evidence type="ECO:0000256" key="6">
    <source>
        <dbReference type="ARBA" id="ARBA00030642"/>
    </source>
</evidence>
<keyword evidence="8 12" id="KW-0413">Isomerase</keyword>
<evidence type="ECO:0000256" key="5">
    <source>
        <dbReference type="ARBA" id="ARBA00023110"/>
    </source>
</evidence>
<keyword evidence="10" id="KW-0732">Signal</keyword>
<dbReference type="Gene3D" id="1.10.8.1040">
    <property type="match status" value="1"/>
</dbReference>
<dbReference type="SUPFAM" id="SSF109998">
    <property type="entry name" value="Triger factor/SurA peptide-binding domain-like"/>
    <property type="match status" value="1"/>
</dbReference>
<evidence type="ECO:0000256" key="10">
    <source>
        <dbReference type="SAM" id="SignalP"/>
    </source>
</evidence>
<dbReference type="Gene3D" id="3.10.50.40">
    <property type="match status" value="1"/>
</dbReference>
<organism evidence="12 13">
    <name type="scientific">Acidisoma cellulosilyticum</name>
    <dbReference type="NCBI Taxonomy" id="2802395"/>
    <lineage>
        <taxon>Bacteria</taxon>
        <taxon>Pseudomonadati</taxon>
        <taxon>Pseudomonadota</taxon>
        <taxon>Alphaproteobacteria</taxon>
        <taxon>Acetobacterales</taxon>
        <taxon>Acidocellaceae</taxon>
        <taxon>Acidisoma</taxon>
    </lineage>
</organism>
<sequence>MRLSRFTLAVLASTALAYPLAAQAQSSTAPAATTTDTKPKNPVIATVNGEDIYLSDMQDMSRNLPQQLQSMSPEQLYPILLDQLVDQKAMAVQARKDGLMNDPAVKRQIEVGTEQVLQGALIRQTIGPDITADAIKAIYDKDYANKPGVEEIHARHILVASESQAEDIIKQLDKGADFATLAKKYSTDPGSVNGGDLGWFKKTDMVPAFADAAFAMKDNQISQTPVHSQFGYHVIQVLGHRTDAAPALADVQDKIRNQLIQEGIHKLLAQARAGVTVKEFAPDGSPMPAAGSPAAPAASGN</sequence>
<evidence type="ECO:0000256" key="4">
    <source>
        <dbReference type="ARBA" id="ARBA00018370"/>
    </source>
</evidence>
<evidence type="ECO:0000259" key="11">
    <source>
        <dbReference type="PROSITE" id="PS50198"/>
    </source>
</evidence>
<comment type="caution">
    <text evidence="12">The sequence shown here is derived from an EMBL/GenBank/DDBJ whole genome shotgun (WGS) entry which is preliminary data.</text>
</comment>
<feature type="chain" id="PRO_5037883061" description="Parvulin-like PPIase" evidence="10">
    <location>
        <begin position="25"/>
        <end position="301"/>
    </location>
</feature>
<feature type="domain" description="PpiC" evidence="11">
    <location>
        <begin position="149"/>
        <end position="239"/>
    </location>
</feature>
<evidence type="ECO:0000313" key="13">
    <source>
        <dbReference type="Proteomes" id="UP000721844"/>
    </source>
</evidence>
<feature type="signal peptide" evidence="10">
    <location>
        <begin position="1"/>
        <end position="24"/>
    </location>
</feature>
<comment type="similarity">
    <text evidence="2">Belongs to the PpiC/parvulin rotamase family.</text>
</comment>
<reference evidence="12 13" key="1">
    <citation type="journal article" date="2021" name="Microorganisms">
        <title>Acidisoma silvae sp. nov. and Acidisomacellulosilytica sp. nov., Two Acidophilic Bacteria Isolated from Decaying Wood, Hydrolyzing Cellulose and Producing Poly-3-hydroxybutyrate.</title>
        <authorList>
            <person name="Mieszkin S."/>
            <person name="Pouder E."/>
            <person name="Uroz S."/>
            <person name="Simon-Colin C."/>
            <person name="Alain K."/>
        </authorList>
    </citation>
    <scope>NUCLEOTIDE SEQUENCE [LARGE SCALE GENOMIC DNA]</scope>
    <source>
        <strain evidence="12 13">HW T5.17</strain>
    </source>
</reference>
<protein>
    <recommendedName>
        <fullName evidence="4">Parvulin-like PPIase</fullName>
        <ecNumber evidence="3">5.2.1.8</ecNumber>
    </recommendedName>
    <alternativeName>
        <fullName evidence="6">Peptidyl-prolyl cis-trans isomerase plp</fullName>
    </alternativeName>
    <alternativeName>
        <fullName evidence="7">Rotamase plp</fullName>
    </alternativeName>
</protein>
<dbReference type="GO" id="GO:0003755">
    <property type="term" value="F:peptidyl-prolyl cis-trans isomerase activity"/>
    <property type="evidence" value="ECO:0007669"/>
    <property type="project" value="UniProtKB-KW"/>
</dbReference>
<evidence type="ECO:0000256" key="9">
    <source>
        <dbReference type="SAM" id="MobiDB-lite"/>
    </source>
</evidence>
<evidence type="ECO:0000256" key="1">
    <source>
        <dbReference type="ARBA" id="ARBA00000971"/>
    </source>
</evidence>
<comment type="catalytic activity">
    <reaction evidence="1">
        <text>[protein]-peptidylproline (omega=180) = [protein]-peptidylproline (omega=0)</text>
        <dbReference type="Rhea" id="RHEA:16237"/>
        <dbReference type="Rhea" id="RHEA-COMP:10747"/>
        <dbReference type="Rhea" id="RHEA-COMP:10748"/>
        <dbReference type="ChEBI" id="CHEBI:83833"/>
        <dbReference type="ChEBI" id="CHEBI:83834"/>
        <dbReference type="EC" id="5.2.1.8"/>
    </reaction>
</comment>
<evidence type="ECO:0000256" key="8">
    <source>
        <dbReference type="PROSITE-ProRule" id="PRU00278"/>
    </source>
</evidence>
<evidence type="ECO:0000256" key="7">
    <source>
        <dbReference type="ARBA" id="ARBA00031484"/>
    </source>
</evidence>
<dbReference type="SUPFAM" id="SSF54534">
    <property type="entry name" value="FKBP-like"/>
    <property type="match status" value="1"/>
</dbReference>
<dbReference type="PROSITE" id="PS50198">
    <property type="entry name" value="PPIC_PPIASE_2"/>
    <property type="match status" value="1"/>
</dbReference>
<dbReference type="RefSeq" id="WP_227306307.1">
    <property type="nucleotide sequence ID" value="NZ_JAESVA010000002.1"/>
</dbReference>
<accession>A0A963YYU7</accession>
<dbReference type="InterPro" id="IPR050245">
    <property type="entry name" value="PrsA_foldase"/>
</dbReference>
<dbReference type="InterPro" id="IPR000297">
    <property type="entry name" value="PPIase_PpiC"/>
</dbReference>
<keyword evidence="5 8" id="KW-0697">Rotamase</keyword>
<keyword evidence="13" id="KW-1185">Reference proteome</keyword>
<feature type="region of interest" description="Disordered" evidence="9">
    <location>
        <begin position="280"/>
        <end position="301"/>
    </location>
</feature>
<dbReference type="InterPro" id="IPR027304">
    <property type="entry name" value="Trigger_fact/SurA_dom_sf"/>
</dbReference>